<dbReference type="InterPro" id="IPR032675">
    <property type="entry name" value="LRR_dom_sf"/>
</dbReference>
<reference evidence="7" key="1">
    <citation type="journal article" date="2008" name="Nature">
        <title>The amphioxus genome and the evolution of the chordate karyotype.</title>
        <authorList>
            <consortium name="US DOE Joint Genome Institute (JGI-PGF)"/>
            <person name="Putnam N.H."/>
            <person name="Butts T."/>
            <person name="Ferrier D.E.K."/>
            <person name="Furlong R.F."/>
            <person name="Hellsten U."/>
            <person name="Kawashima T."/>
            <person name="Robinson-Rechavi M."/>
            <person name="Shoguchi E."/>
            <person name="Terry A."/>
            <person name="Yu J.-K."/>
            <person name="Benito-Gutierrez E.L."/>
            <person name="Dubchak I."/>
            <person name="Garcia-Fernandez J."/>
            <person name="Gibson-Brown J.J."/>
            <person name="Grigoriev I.V."/>
            <person name="Horton A.C."/>
            <person name="de Jong P.J."/>
            <person name="Jurka J."/>
            <person name="Kapitonov V.V."/>
            <person name="Kohara Y."/>
            <person name="Kuroki Y."/>
            <person name="Lindquist E."/>
            <person name="Lucas S."/>
            <person name="Osoegawa K."/>
            <person name="Pennacchio L.A."/>
            <person name="Salamov A.A."/>
            <person name="Satou Y."/>
            <person name="Sauka-Spengler T."/>
            <person name="Schmutz J."/>
            <person name="Shin-I T."/>
            <person name="Toyoda A."/>
            <person name="Bronner-Fraser M."/>
            <person name="Fujiyama A."/>
            <person name="Holland L.Z."/>
            <person name="Holland P.W.H."/>
            <person name="Satoh N."/>
            <person name="Rokhsar D.S."/>
        </authorList>
    </citation>
    <scope>NUCLEOTIDE SEQUENCE [LARGE SCALE GENOMIC DNA]</scope>
    <source>
        <strain evidence="7">S238N-H82</strain>
        <tissue evidence="7">Testes</tissue>
    </source>
</reference>
<dbReference type="EMBL" id="GG666685">
    <property type="protein sequence ID" value="EEN43678.1"/>
    <property type="molecule type" value="Genomic_DNA"/>
</dbReference>
<gene>
    <name evidence="7" type="ORF">BRAFLDRAFT_92706</name>
</gene>
<keyword evidence="3" id="KW-0677">Repeat</keyword>
<evidence type="ECO:0000256" key="3">
    <source>
        <dbReference type="ARBA" id="ARBA00022737"/>
    </source>
</evidence>
<dbReference type="Gene3D" id="3.80.10.10">
    <property type="entry name" value="Ribonuclease Inhibitor"/>
    <property type="match status" value="1"/>
</dbReference>
<evidence type="ECO:0008006" key="8">
    <source>
        <dbReference type="Google" id="ProtNLM"/>
    </source>
</evidence>
<accession>C3ZUT3</accession>
<feature type="compositionally biased region" description="Polar residues" evidence="4">
    <location>
        <begin position="250"/>
        <end position="294"/>
    </location>
</feature>
<dbReference type="InterPro" id="IPR050541">
    <property type="entry name" value="LRR_TM_domain-containing"/>
</dbReference>
<evidence type="ECO:0000313" key="7">
    <source>
        <dbReference type="EMBL" id="EEN43678.1"/>
    </source>
</evidence>
<dbReference type="Pfam" id="PF13855">
    <property type="entry name" value="LRR_8"/>
    <property type="match status" value="1"/>
</dbReference>
<dbReference type="SUPFAM" id="SSF52058">
    <property type="entry name" value="L domain-like"/>
    <property type="match status" value="1"/>
</dbReference>
<evidence type="ECO:0000256" key="1">
    <source>
        <dbReference type="ARBA" id="ARBA00022614"/>
    </source>
</evidence>
<feature type="transmembrane region" description="Helical" evidence="5">
    <location>
        <begin position="307"/>
        <end position="330"/>
    </location>
</feature>
<feature type="chain" id="PRO_5002935041" description="LRRCT domain-containing protein" evidence="6">
    <location>
        <begin position="20"/>
        <end position="391"/>
    </location>
</feature>
<keyword evidence="1" id="KW-0433">Leucine-rich repeat</keyword>
<keyword evidence="5" id="KW-0472">Membrane</keyword>
<dbReference type="InterPro" id="IPR001611">
    <property type="entry name" value="Leu-rich_rpt"/>
</dbReference>
<dbReference type="eggNOG" id="KOG0619">
    <property type="taxonomic scope" value="Eukaryota"/>
</dbReference>
<feature type="region of interest" description="Disordered" evidence="4">
    <location>
        <begin position="250"/>
        <end position="298"/>
    </location>
</feature>
<keyword evidence="2 6" id="KW-0732">Signal</keyword>
<evidence type="ECO:0000256" key="6">
    <source>
        <dbReference type="SAM" id="SignalP"/>
    </source>
</evidence>
<dbReference type="PANTHER" id="PTHR24369:SF210">
    <property type="entry name" value="CHAOPTIN-RELATED"/>
    <property type="match status" value="1"/>
</dbReference>
<dbReference type="PROSITE" id="PS51257">
    <property type="entry name" value="PROKAR_LIPOPROTEIN"/>
    <property type="match status" value="1"/>
</dbReference>
<dbReference type="AlphaFoldDB" id="C3ZUT3"/>
<evidence type="ECO:0000256" key="2">
    <source>
        <dbReference type="ARBA" id="ARBA00022729"/>
    </source>
</evidence>
<organism>
    <name type="scientific">Branchiostoma floridae</name>
    <name type="common">Florida lancelet</name>
    <name type="synonym">Amphioxus</name>
    <dbReference type="NCBI Taxonomy" id="7739"/>
    <lineage>
        <taxon>Eukaryota</taxon>
        <taxon>Metazoa</taxon>
        <taxon>Chordata</taxon>
        <taxon>Cephalochordata</taxon>
        <taxon>Leptocardii</taxon>
        <taxon>Amphioxiformes</taxon>
        <taxon>Branchiostomatidae</taxon>
        <taxon>Branchiostoma</taxon>
    </lineage>
</organism>
<dbReference type="InParanoid" id="C3ZUT3"/>
<evidence type="ECO:0000256" key="4">
    <source>
        <dbReference type="SAM" id="MobiDB-lite"/>
    </source>
</evidence>
<keyword evidence="5" id="KW-0812">Transmembrane</keyword>
<name>C3ZUT3_BRAFL</name>
<feature type="signal peptide" evidence="6">
    <location>
        <begin position="1"/>
        <end position="19"/>
    </location>
</feature>
<protein>
    <recommendedName>
        <fullName evidence="8">LRRCT domain-containing protein</fullName>
    </recommendedName>
</protein>
<sequence>MKVSGLLLFLLFLCLGCSCLPEKCLIRQQAFRRTSWIDCNCLSLTTIPDEIPSNAYRLFLAYNNIRNVTNLPPLPKLNWLDLAWNGMESFSWMSLRALPDLTYLYLNKNLLRYVQLDSVIEHLPQLKFVDVSYNQLVSVSQYDLGWPQVKEFEIAGNPFRCDCDLFWLIDKMACLQACTGKDEESCCLSCPAACFLAMRQRRTVCHSPSGLNRVPLSDVSTLLTGCGAHQLTTKAAMVLVDKLENQMQRNGTSFRHNNEINQSQSESTNEKSYQNDESIMINPTRTINKPSANTMKKKKQDDDEVPVLYISIIVIGSLMIFIFIFCIVGIKMKSKLCHRHRQEANIEGLDHGHPVALDNEEQFIEPIYGTHAQASAATASRLYNMCDLHNY</sequence>
<evidence type="ECO:0000256" key="5">
    <source>
        <dbReference type="SAM" id="Phobius"/>
    </source>
</evidence>
<dbReference type="PANTHER" id="PTHR24369">
    <property type="entry name" value="ANTIGEN BSP, PUTATIVE-RELATED"/>
    <property type="match status" value="1"/>
</dbReference>
<proteinExistence type="predicted"/>
<keyword evidence="5" id="KW-1133">Transmembrane helix</keyword>